<accession>A0ABS4IX11</accession>
<dbReference type="GO" id="GO:0016787">
    <property type="term" value="F:hydrolase activity"/>
    <property type="evidence" value="ECO:0007669"/>
    <property type="project" value="UniProtKB-KW"/>
</dbReference>
<dbReference type="PANTHER" id="PTHR21666:SF286">
    <property type="entry name" value="LIPOPROTEIN NLPD"/>
    <property type="match status" value="1"/>
</dbReference>
<dbReference type="PANTHER" id="PTHR21666">
    <property type="entry name" value="PEPTIDASE-RELATED"/>
    <property type="match status" value="1"/>
</dbReference>
<organism evidence="3 4">
    <name type="scientific">Paenibacillus eucommiae</name>
    <dbReference type="NCBI Taxonomy" id="1355755"/>
    <lineage>
        <taxon>Bacteria</taxon>
        <taxon>Bacillati</taxon>
        <taxon>Bacillota</taxon>
        <taxon>Bacilli</taxon>
        <taxon>Bacillales</taxon>
        <taxon>Paenibacillaceae</taxon>
        <taxon>Paenibacillus</taxon>
    </lineage>
</organism>
<feature type="domain" description="M23ase beta-sheet core" evidence="2">
    <location>
        <begin position="26"/>
        <end position="99"/>
    </location>
</feature>
<gene>
    <name evidence="3" type="ORF">J2Z66_003710</name>
</gene>
<protein>
    <submittedName>
        <fullName evidence="3">Murein DD-endopeptidase MepM/ murein hydrolase activator NlpD</fullName>
    </submittedName>
</protein>
<dbReference type="InterPro" id="IPR011055">
    <property type="entry name" value="Dup_hybrid_motif"/>
</dbReference>
<dbReference type="Proteomes" id="UP001519287">
    <property type="component" value="Unassembled WGS sequence"/>
</dbReference>
<dbReference type="SUPFAM" id="SSF51261">
    <property type="entry name" value="Duplicated hybrid motif"/>
    <property type="match status" value="1"/>
</dbReference>
<name>A0ABS4IX11_9BACL</name>
<dbReference type="CDD" id="cd12797">
    <property type="entry name" value="M23_peptidase"/>
    <property type="match status" value="1"/>
</dbReference>
<evidence type="ECO:0000313" key="4">
    <source>
        <dbReference type="Proteomes" id="UP001519287"/>
    </source>
</evidence>
<comment type="caution">
    <text evidence="3">The sequence shown here is derived from an EMBL/GenBank/DDBJ whole genome shotgun (WGS) entry which is preliminary data.</text>
</comment>
<dbReference type="Gene3D" id="2.70.70.10">
    <property type="entry name" value="Glucose Permease (Domain IIA)"/>
    <property type="match status" value="1"/>
</dbReference>
<dbReference type="InterPro" id="IPR050570">
    <property type="entry name" value="Cell_wall_metabolism_enzyme"/>
</dbReference>
<feature type="region of interest" description="Disordered" evidence="1">
    <location>
        <begin position="1"/>
        <end position="20"/>
    </location>
</feature>
<evidence type="ECO:0000256" key="1">
    <source>
        <dbReference type="SAM" id="MobiDB-lite"/>
    </source>
</evidence>
<dbReference type="RefSeq" id="WP_245375641.1">
    <property type="nucleotide sequence ID" value="NZ_JAGGLB010000012.1"/>
</dbReference>
<dbReference type="InterPro" id="IPR016047">
    <property type="entry name" value="M23ase_b-sheet_dom"/>
</dbReference>
<keyword evidence="4" id="KW-1185">Reference proteome</keyword>
<keyword evidence="3" id="KW-0378">Hydrolase</keyword>
<evidence type="ECO:0000259" key="2">
    <source>
        <dbReference type="Pfam" id="PF01551"/>
    </source>
</evidence>
<dbReference type="Pfam" id="PF01551">
    <property type="entry name" value="Peptidase_M23"/>
    <property type="match status" value="1"/>
</dbReference>
<dbReference type="EMBL" id="JAGGLB010000012">
    <property type="protein sequence ID" value="MBP1992102.1"/>
    <property type="molecule type" value="Genomic_DNA"/>
</dbReference>
<evidence type="ECO:0000313" key="3">
    <source>
        <dbReference type="EMBL" id="MBP1992102.1"/>
    </source>
</evidence>
<reference evidence="3 4" key="1">
    <citation type="submission" date="2021-03" db="EMBL/GenBank/DDBJ databases">
        <title>Genomic Encyclopedia of Type Strains, Phase IV (KMG-IV): sequencing the most valuable type-strain genomes for metagenomic binning, comparative biology and taxonomic classification.</title>
        <authorList>
            <person name="Goeker M."/>
        </authorList>
    </citation>
    <scope>NUCLEOTIDE SEQUENCE [LARGE SCALE GENOMIC DNA]</scope>
    <source>
        <strain evidence="3 4">DSM 26048</strain>
    </source>
</reference>
<proteinExistence type="predicted"/>
<sequence>MNPFEGFRISSPYGPRKDPFTGLPAHHTGIDVLTHQAPIYALGWEVVHAREGVPGTGFGGFGIVVAVKDIRGALHCYAHLDSAAVKVGQQIMAGQMIGR</sequence>